<evidence type="ECO:0000313" key="17">
    <source>
        <dbReference type="Proteomes" id="UP000652847"/>
    </source>
</evidence>
<dbReference type="UniPathway" id="UPA00655">
    <property type="reaction ID" value="UER00711"/>
</dbReference>
<feature type="domain" description="ATP-grasp" evidence="14">
    <location>
        <begin position="120"/>
        <end position="317"/>
    </location>
</feature>
<keyword evidence="8 12" id="KW-0067">ATP-binding</keyword>
<keyword evidence="5 13" id="KW-0436">Ligase</keyword>
<comment type="subunit">
    <text evidence="3 13">Acetyl-CoA carboxylase is a heterohexamer of biotin carboxyl carrier protein, biotin carboxylase and the two subunits of carboxyl transferase in a 2:2 complex.</text>
</comment>
<dbReference type="FunFam" id="3.30.470.20:FF:000028">
    <property type="entry name" value="Methylcrotonoyl-CoA carboxylase subunit alpha, mitochondrial"/>
    <property type="match status" value="1"/>
</dbReference>
<dbReference type="PROSITE" id="PS00867">
    <property type="entry name" value="CPSASE_2"/>
    <property type="match status" value="1"/>
</dbReference>
<dbReference type="InterPro" id="IPR011054">
    <property type="entry name" value="Rudment_hybrid_motif"/>
</dbReference>
<dbReference type="InterPro" id="IPR004549">
    <property type="entry name" value="Acetyl_CoA_COase_biotin_COase"/>
</dbReference>
<evidence type="ECO:0000256" key="10">
    <source>
        <dbReference type="ARBA" id="ARBA00023267"/>
    </source>
</evidence>
<evidence type="ECO:0000256" key="7">
    <source>
        <dbReference type="ARBA" id="ARBA00022741"/>
    </source>
</evidence>
<evidence type="ECO:0000256" key="12">
    <source>
        <dbReference type="PROSITE-ProRule" id="PRU00409"/>
    </source>
</evidence>
<dbReference type="EC" id="6.3.4.14" evidence="4 13"/>
<keyword evidence="13" id="KW-0275">Fatty acid biosynthesis</keyword>
<keyword evidence="10 13" id="KW-0092">Biotin</keyword>
<sequence length="454" mass="49733">MIRKLLIANRGEIAVRIIRACREMGIEAVAVYSEADKDSLHTQLADEAVCIGPGASAKSYLNMESIISAAIISGADAIHPGFGFLSENARFAQICEQCNLIFVGPPSQVIQNLGNKQIARNTMEAAGVPVIPGTTEAILDVQTGAREADRIGYPVIIKAALGGGGKGMRTAFSPEEFELAFLTAQKESQIAFGDGTMYIEHFVEHPRHIEFQILADSQGNVVHLGERDCSIQRNHQKMIEESPSMAVSEELRNQMGMAAVKAAKAAHYVNAGTIEFLLEKTGKFYFMEMNTRIQVEHPVTEWVTGLDLVKEQLKIASGQPLSFSQKDIQIQGHAIECRINAENPWKNFRPSPGTITDLHLPGGQGIRVDTGIYSGYQIPPYYDSMLAKLIVHGNNREEAIAKMKSALGEVIIQGVDTNVDYQFEIMNDPDYQKGIFDIGFLESHQIGGVKVNEA</sequence>
<evidence type="ECO:0000256" key="1">
    <source>
        <dbReference type="ARBA" id="ARBA00003761"/>
    </source>
</evidence>
<gene>
    <name evidence="16" type="ORF">H8S54_07655</name>
</gene>
<keyword evidence="13" id="KW-0444">Lipid biosynthesis</keyword>
<protein>
    <recommendedName>
        <fullName evidence="4 13">Biotin carboxylase</fullName>
        <ecNumber evidence="4 13">6.3.4.14</ecNumber>
    </recommendedName>
    <alternativeName>
        <fullName evidence="13">Acetyl-coenzyme A carboxylase biotin carboxylase subunit A</fullName>
    </alternativeName>
</protein>
<dbReference type="GO" id="GO:0004075">
    <property type="term" value="F:biotin carboxylase activity"/>
    <property type="evidence" value="ECO:0007669"/>
    <property type="project" value="UniProtKB-EC"/>
</dbReference>
<keyword evidence="17" id="KW-1185">Reference proteome</keyword>
<evidence type="ECO:0000259" key="14">
    <source>
        <dbReference type="PROSITE" id="PS50975"/>
    </source>
</evidence>
<keyword evidence="9" id="KW-0460">Magnesium</keyword>
<evidence type="ECO:0000256" key="3">
    <source>
        <dbReference type="ARBA" id="ARBA00011750"/>
    </source>
</evidence>
<dbReference type="SUPFAM" id="SSF56059">
    <property type="entry name" value="Glutathione synthetase ATP-binding domain-like"/>
    <property type="match status" value="1"/>
</dbReference>
<dbReference type="Gene3D" id="3.30.470.20">
    <property type="entry name" value="ATP-grasp fold, B domain"/>
    <property type="match status" value="1"/>
</dbReference>
<evidence type="ECO:0000256" key="5">
    <source>
        <dbReference type="ARBA" id="ARBA00022598"/>
    </source>
</evidence>
<evidence type="ECO:0000256" key="11">
    <source>
        <dbReference type="ARBA" id="ARBA00048600"/>
    </source>
</evidence>
<dbReference type="PROSITE" id="PS00866">
    <property type="entry name" value="CPSASE_1"/>
    <property type="match status" value="1"/>
</dbReference>
<dbReference type="PROSITE" id="PS50975">
    <property type="entry name" value="ATP_GRASP"/>
    <property type="match status" value="1"/>
</dbReference>
<comment type="function">
    <text evidence="1 13">This protein is a component of the acetyl coenzyme A carboxylase complex; first, biotin carboxylase catalyzes the carboxylation of the carrier protein and then the transcarboxylase transfers the carboxyl group to form malonyl-CoA.</text>
</comment>
<dbReference type="NCBIfam" id="NF004085">
    <property type="entry name" value="PRK05586.1"/>
    <property type="match status" value="1"/>
</dbReference>
<evidence type="ECO:0000256" key="13">
    <source>
        <dbReference type="RuleBase" id="RU365063"/>
    </source>
</evidence>
<dbReference type="SMART" id="SM00878">
    <property type="entry name" value="Biotin_carb_C"/>
    <property type="match status" value="1"/>
</dbReference>
<dbReference type="InterPro" id="IPR011764">
    <property type="entry name" value="Biotin_carboxylation_dom"/>
</dbReference>
<dbReference type="FunFam" id="3.40.50.20:FF:000010">
    <property type="entry name" value="Propionyl-CoA carboxylase subunit alpha"/>
    <property type="match status" value="1"/>
</dbReference>
<dbReference type="GO" id="GO:2001295">
    <property type="term" value="P:malonyl-CoA biosynthetic process"/>
    <property type="evidence" value="ECO:0007669"/>
    <property type="project" value="UniProtKB-UniPathway"/>
</dbReference>
<dbReference type="Pfam" id="PF02786">
    <property type="entry name" value="CPSase_L_D2"/>
    <property type="match status" value="1"/>
</dbReference>
<reference evidence="16 17" key="1">
    <citation type="submission" date="2020-08" db="EMBL/GenBank/DDBJ databases">
        <title>Genome public.</title>
        <authorList>
            <person name="Liu C."/>
            <person name="Sun Q."/>
        </authorList>
    </citation>
    <scope>NUCLEOTIDE SEQUENCE [LARGE SCALE GENOMIC DNA]</scope>
    <source>
        <strain evidence="16 17">BX17</strain>
    </source>
</reference>
<dbReference type="EMBL" id="JACOOT010000017">
    <property type="protein sequence ID" value="MBC5650979.1"/>
    <property type="molecule type" value="Genomic_DNA"/>
</dbReference>
<evidence type="ECO:0000256" key="4">
    <source>
        <dbReference type="ARBA" id="ARBA00013263"/>
    </source>
</evidence>
<evidence type="ECO:0000256" key="9">
    <source>
        <dbReference type="ARBA" id="ARBA00022842"/>
    </source>
</evidence>
<dbReference type="Pfam" id="PF00289">
    <property type="entry name" value="Biotin_carb_N"/>
    <property type="match status" value="1"/>
</dbReference>
<evidence type="ECO:0000256" key="8">
    <source>
        <dbReference type="ARBA" id="ARBA00022840"/>
    </source>
</evidence>
<organism evidence="16 17">
    <name type="scientific">Blautia segnis</name>
    <dbReference type="NCBI Taxonomy" id="2763030"/>
    <lineage>
        <taxon>Bacteria</taxon>
        <taxon>Bacillati</taxon>
        <taxon>Bacillota</taxon>
        <taxon>Clostridia</taxon>
        <taxon>Lachnospirales</taxon>
        <taxon>Lachnospiraceae</taxon>
        <taxon>Blautia</taxon>
    </lineage>
</organism>
<dbReference type="GO" id="GO:0006633">
    <property type="term" value="P:fatty acid biosynthetic process"/>
    <property type="evidence" value="ECO:0007669"/>
    <property type="project" value="UniProtKB-KW"/>
</dbReference>
<evidence type="ECO:0000256" key="6">
    <source>
        <dbReference type="ARBA" id="ARBA00022723"/>
    </source>
</evidence>
<evidence type="ECO:0000256" key="2">
    <source>
        <dbReference type="ARBA" id="ARBA00004956"/>
    </source>
</evidence>
<feature type="domain" description="Biotin carboxylation" evidence="15">
    <location>
        <begin position="1"/>
        <end position="446"/>
    </location>
</feature>
<dbReference type="InterPro" id="IPR005481">
    <property type="entry name" value="BC-like_N"/>
</dbReference>
<dbReference type="NCBIfam" id="NF006367">
    <property type="entry name" value="PRK08591.1"/>
    <property type="match status" value="1"/>
</dbReference>
<proteinExistence type="predicted"/>
<dbReference type="Pfam" id="PF02785">
    <property type="entry name" value="Biotin_carb_C"/>
    <property type="match status" value="1"/>
</dbReference>
<dbReference type="InterPro" id="IPR051602">
    <property type="entry name" value="ACC_Biotin_Carboxylase"/>
</dbReference>
<comment type="catalytic activity">
    <reaction evidence="11 13">
        <text>N(6)-biotinyl-L-lysyl-[protein] + hydrogencarbonate + ATP = N(6)-carboxybiotinyl-L-lysyl-[protein] + ADP + phosphate + H(+)</text>
        <dbReference type="Rhea" id="RHEA:13501"/>
        <dbReference type="Rhea" id="RHEA-COMP:10505"/>
        <dbReference type="Rhea" id="RHEA-COMP:10506"/>
        <dbReference type="ChEBI" id="CHEBI:15378"/>
        <dbReference type="ChEBI" id="CHEBI:17544"/>
        <dbReference type="ChEBI" id="CHEBI:30616"/>
        <dbReference type="ChEBI" id="CHEBI:43474"/>
        <dbReference type="ChEBI" id="CHEBI:83144"/>
        <dbReference type="ChEBI" id="CHEBI:83145"/>
        <dbReference type="ChEBI" id="CHEBI:456216"/>
        <dbReference type="EC" id="6.3.4.14"/>
    </reaction>
</comment>
<keyword evidence="6" id="KW-0479">Metal-binding</keyword>
<dbReference type="SUPFAM" id="SSF51246">
    <property type="entry name" value="Rudiment single hybrid motif"/>
    <property type="match status" value="1"/>
</dbReference>
<dbReference type="RefSeq" id="WP_021925918.1">
    <property type="nucleotide sequence ID" value="NZ_JACOOT010000017.1"/>
</dbReference>
<keyword evidence="7 12" id="KW-0547">Nucleotide-binding</keyword>
<keyword evidence="13" id="KW-0276">Fatty acid metabolism</keyword>
<dbReference type="FunFam" id="3.30.1490.20:FF:000003">
    <property type="entry name" value="acetyl-CoA carboxylase isoform X1"/>
    <property type="match status" value="1"/>
</dbReference>
<dbReference type="PANTHER" id="PTHR48095">
    <property type="entry name" value="PYRUVATE CARBOXYLASE SUBUNIT A"/>
    <property type="match status" value="1"/>
</dbReference>
<evidence type="ECO:0000313" key="16">
    <source>
        <dbReference type="EMBL" id="MBC5650979.1"/>
    </source>
</evidence>
<dbReference type="SUPFAM" id="SSF52440">
    <property type="entry name" value="PreATP-grasp domain"/>
    <property type="match status" value="1"/>
</dbReference>
<dbReference type="InterPro" id="IPR005482">
    <property type="entry name" value="Biotin_COase_C"/>
</dbReference>
<dbReference type="InterPro" id="IPR011761">
    <property type="entry name" value="ATP-grasp"/>
</dbReference>
<dbReference type="GO" id="GO:0046872">
    <property type="term" value="F:metal ion binding"/>
    <property type="evidence" value="ECO:0007669"/>
    <property type="project" value="UniProtKB-KW"/>
</dbReference>
<dbReference type="GO" id="GO:0005524">
    <property type="term" value="F:ATP binding"/>
    <property type="evidence" value="ECO:0007669"/>
    <property type="project" value="UniProtKB-UniRule"/>
</dbReference>
<keyword evidence="13" id="KW-0443">Lipid metabolism</keyword>
<dbReference type="Proteomes" id="UP000652847">
    <property type="component" value="Unassembled WGS sequence"/>
</dbReference>
<dbReference type="NCBIfam" id="TIGR00514">
    <property type="entry name" value="accC"/>
    <property type="match status" value="1"/>
</dbReference>
<dbReference type="InterPro" id="IPR016185">
    <property type="entry name" value="PreATP-grasp_dom_sf"/>
</dbReference>
<name>A0A8I0A9F4_9FIRM</name>
<comment type="pathway">
    <text evidence="2 13">Lipid metabolism; malonyl-CoA biosynthesis; malonyl-CoA from acetyl-CoA: step 1/1.</text>
</comment>
<accession>A0A8I0A9F4</accession>
<dbReference type="PANTHER" id="PTHR48095:SF2">
    <property type="entry name" value="BIOTIN CARBOXYLASE, CHLOROPLASTIC"/>
    <property type="match status" value="1"/>
</dbReference>
<evidence type="ECO:0000259" key="15">
    <source>
        <dbReference type="PROSITE" id="PS50979"/>
    </source>
</evidence>
<dbReference type="PROSITE" id="PS50979">
    <property type="entry name" value="BC"/>
    <property type="match status" value="1"/>
</dbReference>
<dbReference type="InterPro" id="IPR005479">
    <property type="entry name" value="CPAse_ATP-bd"/>
</dbReference>
<dbReference type="AlphaFoldDB" id="A0A8I0A9F4"/>
<comment type="caution">
    <text evidence="16">The sequence shown here is derived from an EMBL/GenBank/DDBJ whole genome shotgun (WGS) entry which is preliminary data.</text>
</comment>